<organism evidence="1 2">
    <name type="scientific">Rotaria socialis</name>
    <dbReference type="NCBI Taxonomy" id="392032"/>
    <lineage>
        <taxon>Eukaryota</taxon>
        <taxon>Metazoa</taxon>
        <taxon>Spiralia</taxon>
        <taxon>Gnathifera</taxon>
        <taxon>Rotifera</taxon>
        <taxon>Eurotatoria</taxon>
        <taxon>Bdelloidea</taxon>
        <taxon>Philodinida</taxon>
        <taxon>Philodinidae</taxon>
        <taxon>Rotaria</taxon>
    </lineage>
</organism>
<dbReference type="Proteomes" id="UP000663872">
    <property type="component" value="Unassembled WGS sequence"/>
</dbReference>
<sequence length="130" mass="14852">MTVFNKDNLIEHVSRYNDSYSCTIERVQFMTGTIRISIDVRGDLSHGPIPDPMPSTSGLIDDTSLVKKQSPINENFIVRNSSHQYLGYLDYPVDESFYTDGKTIAFQYSSDNYMPVKLFKFNEDLLGTFS</sequence>
<proteinExistence type="predicted"/>
<comment type="caution">
    <text evidence="1">The sequence shown here is derived from an EMBL/GenBank/DDBJ whole genome shotgun (WGS) entry which is preliminary data.</text>
</comment>
<dbReference type="AlphaFoldDB" id="A0A818NCN4"/>
<evidence type="ECO:0000313" key="2">
    <source>
        <dbReference type="Proteomes" id="UP000663872"/>
    </source>
</evidence>
<reference evidence="1" key="1">
    <citation type="submission" date="2021-02" db="EMBL/GenBank/DDBJ databases">
        <authorList>
            <person name="Nowell W R."/>
        </authorList>
    </citation>
    <scope>NUCLEOTIDE SEQUENCE</scope>
</reference>
<gene>
    <name evidence="1" type="ORF">GRG538_LOCUS22852</name>
</gene>
<protein>
    <submittedName>
        <fullName evidence="1">Uncharacterized protein</fullName>
    </submittedName>
</protein>
<evidence type="ECO:0000313" key="1">
    <source>
        <dbReference type="EMBL" id="CAF3604462.1"/>
    </source>
</evidence>
<accession>A0A818NCN4</accession>
<name>A0A818NCN4_9BILA</name>
<dbReference type="EMBL" id="CAJNYT010003839">
    <property type="protein sequence ID" value="CAF3604462.1"/>
    <property type="molecule type" value="Genomic_DNA"/>
</dbReference>